<proteinExistence type="predicted"/>
<evidence type="ECO:0000313" key="2">
    <source>
        <dbReference type="Proteomes" id="UP001447374"/>
    </source>
</evidence>
<dbReference type="RefSeq" id="WP_349951960.1">
    <property type="nucleotide sequence ID" value="NZ_JBEHGX010000240.1"/>
</dbReference>
<name>A0ABV1PUH4_9ENTR</name>
<gene>
    <name evidence="1" type="ORF">ABQG75_22710</name>
</gene>
<accession>A0ABV1PUH4</accession>
<keyword evidence="2" id="KW-1185">Reference proteome</keyword>
<dbReference type="EMBL" id="JBEHGX010000240">
    <property type="protein sequence ID" value="MER0128495.1"/>
    <property type="molecule type" value="Genomic_DNA"/>
</dbReference>
<protein>
    <submittedName>
        <fullName evidence="1">Uncharacterized protein</fullName>
    </submittedName>
</protein>
<dbReference type="InterPro" id="IPR036641">
    <property type="entry name" value="HPT_dom_sf"/>
</dbReference>
<feature type="non-terminal residue" evidence="1">
    <location>
        <position position="92"/>
    </location>
</feature>
<reference evidence="1 2" key="1">
    <citation type="submission" date="2024-06" db="EMBL/GenBank/DDBJ databases">
        <title>Fanconibacter daqui strain Q02 whole shotgun sequencing project.</title>
        <authorList>
            <person name="Rodrigues J.W.A."/>
            <person name="Viana L.C."/>
            <person name="Vieira E.C."/>
            <person name="Souza F.O.L."/>
            <person name="Alegria O.C."/>
            <person name="Patroca S."/>
            <person name="Cruz A.C.R."/>
            <person name="Nunes A.R.C."/>
        </authorList>
    </citation>
    <scope>NUCLEOTIDE SEQUENCE [LARGE SCALE GENOMIC DNA]</scope>
    <source>
        <strain evidence="1 2">Q02</strain>
    </source>
</reference>
<dbReference type="SUPFAM" id="SSF47226">
    <property type="entry name" value="Histidine-containing phosphotransfer domain, HPT domain"/>
    <property type="match status" value="1"/>
</dbReference>
<dbReference type="Proteomes" id="UP001447374">
    <property type="component" value="Unassembled WGS sequence"/>
</dbReference>
<evidence type="ECO:0000313" key="1">
    <source>
        <dbReference type="EMBL" id="MER0128495.1"/>
    </source>
</evidence>
<comment type="caution">
    <text evidence="1">The sequence shown here is derived from an EMBL/GenBank/DDBJ whole genome shotgun (WGS) entry which is preliminary data.</text>
</comment>
<sequence>MVQATYLCLIAHELESIYERLIQKQLVATSDLIDFIRLVQDDLADRLQIMREQQLDYAAPYTINALKRAGQNSNFQPVSVVEAFDAESEVFS</sequence>
<organism evidence="1 2">
    <name type="scientific">Franconibacter daqui</name>
    <dbReference type="NCBI Taxonomy" id="2047724"/>
    <lineage>
        <taxon>Bacteria</taxon>
        <taxon>Pseudomonadati</taxon>
        <taxon>Pseudomonadota</taxon>
        <taxon>Gammaproteobacteria</taxon>
        <taxon>Enterobacterales</taxon>
        <taxon>Enterobacteriaceae</taxon>
        <taxon>Franconibacter</taxon>
    </lineage>
</organism>
<dbReference type="Gene3D" id="1.20.120.160">
    <property type="entry name" value="HPT domain"/>
    <property type="match status" value="1"/>
</dbReference>